<feature type="region of interest" description="Disordered" evidence="1">
    <location>
        <begin position="1"/>
        <end position="26"/>
    </location>
</feature>
<dbReference type="Proteomes" id="UP000050164">
    <property type="component" value="Unassembled WGS sequence"/>
</dbReference>
<accession>A0A654ZYW4</accession>
<name>A0A654ZYW4_MYCTX</name>
<feature type="compositionally biased region" description="Basic and acidic residues" evidence="1">
    <location>
        <begin position="1"/>
        <end position="12"/>
    </location>
</feature>
<dbReference type="AlphaFoldDB" id="A0A654ZYW4"/>
<evidence type="ECO:0000313" key="3">
    <source>
        <dbReference type="Proteomes" id="UP000050164"/>
    </source>
</evidence>
<proteinExistence type="predicted"/>
<reference evidence="2 3" key="1">
    <citation type="submission" date="2015-03" db="EMBL/GenBank/DDBJ databases">
        <authorList>
            <consortium name="Pathogen Informatics"/>
        </authorList>
    </citation>
    <scope>NUCLEOTIDE SEQUENCE [LARGE SCALE GENOMIC DNA]</scope>
    <source>
        <strain evidence="2 3">Bir 185</strain>
    </source>
</reference>
<organism evidence="2 3">
    <name type="scientific">Mycobacterium tuberculosis</name>
    <dbReference type="NCBI Taxonomy" id="1773"/>
    <lineage>
        <taxon>Bacteria</taxon>
        <taxon>Bacillati</taxon>
        <taxon>Actinomycetota</taxon>
        <taxon>Actinomycetes</taxon>
        <taxon>Mycobacteriales</taxon>
        <taxon>Mycobacteriaceae</taxon>
        <taxon>Mycobacterium</taxon>
        <taxon>Mycobacterium tuberculosis complex</taxon>
    </lineage>
</organism>
<evidence type="ECO:0000313" key="2">
    <source>
        <dbReference type="EMBL" id="CKR49814.1"/>
    </source>
</evidence>
<sequence length="53" mass="5764">MEGRPSRRKNEPGMRPAAYMRSSTSTVRGKKSKCSLGFLLAVVADSSMLSSSR</sequence>
<gene>
    <name evidence="2" type="ORF">ERS027659_01560</name>
</gene>
<protein>
    <submittedName>
        <fullName evidence="2">Uncharacterized protein</fullName>
    </submittedName>
</protein>
<evidence type="ECO:0000256" key="1">
    <source>
        <dbReference type="SAM" id="MobiDB-lite"/>
    </source>
</evidence>
<dbReference type="EMBL" id="CNFT01000295">
    <property type="protein sequence ID" value="CKR49814.1"/>
    <property type="molecule type" value="Genomic_DNA"/>
</dbReference>